<dbReference type="Proteomes" id="UP000320781">
    <property type="component" value="Unassembled WGS sequence"/>
</dbReference>
<feature type="domain" description="Histidine kinase" evidence="15">
    <location>
        <begin position="146"/>
        <end position="365"/>
    </location>
</feature>
<keyword evidence="5 14" id="KW-0597">Phosphoprotein</keyword>
<evidence type="ECO:0000256" key="2">
    <source>
        <dbReference type="ARBA" id="ARBA00004236"/>
    </source>
</evidence>
<evidence type="ECO:0000256" key="8">
    <source>
        <dbReference type="ARBA" id="ARBA00022777"/>
    </source>
</evidence>
<dbReference type="GO" id="GO:0005524">
    <property type="term" value="F:ATP binding"/>
    <property type="evidence" value="ECO:0007669"/>
    <property type="project" value="UniProtKB-KW"/>
</dbReference>
<dbReference type="Pfam" id="PF00512">
    <property type="entry name" value="HisKA"/>
    <property type="match status" value="1"/>
</dbReference>
<comment type="catalytic activity">
    <reaction evidence="1">
        <text>ATP + protein L-histidine = ADP + protein N-phospho-L-histidine.</text>
        <dbReference type="EC" id="2.7.13.3"/>
    </reaction>
</comment>
<dbReference type="PROSITE" id="PS50110">
    <property type="entry name" value="RESPONSE_REGULATORY"/>
    <property type="match status" value="1"/>
</dbReference>
<evidence type="ECO:0000313" key="17">
    <source>
        <dbReference type="EMBL" id="TES86125.1"/>
    </source>
</evidence>
<gene>
    <name evidence="17" type="ORF">E3J95_02715</name>
</gene>
<dbReference type="SMART" id="SM00387">
    <property type="entry name" value="HATPase_c"/>
    <property type="match status" value="1"/>
</dbReference>
<feature type="modified residue" description="4-aspartylphosphate" evidence="14">
    <location>
        <position position="55"/>
    </location>
</feature>
<evidence type="ECO:0000256" key="13">
    <source>
        <dbReference type="ARBA" id="ARBA00023163"/>
    </source>
</evidence>
<evidence type="ECO:0000256" key="9">
    <source>
        <dbReference type="ARBA" id="ARBA00022840"/>
    </source>
</evidence>
<dbReference type="AlphaFoldDB" id="A0A523QKD3"/>
<keyword evidence="8" id="KW-0418">Kinase</keyword>
<evidence type="ECO:0000256" key="11">
    <source>
        <dbReference type="ARBA" id="ARBA00023015"/>
    </source>
</evidence>
<dbReference type="SUPFAM" id="SSF55874">
    <property type="entry name" value="ATPase domain of HSP90 chaperone/DNA topoisomerase II/histidine kinase"/>
    <property type="match status" value="1"/>
</dbReference>
<dbReference type="PANTHER" id="PTHR43547:SF2">
    <property type="entry name" value="HYBRID SIGNAL TRANSDUCTION HISTIDINE KINASE C"/>
    <property type="match status" value="1"/>
</dbReference>
<comment type="caution">
    <text evidence="17">The sequence shown here is derived from an EMBL/GenBank/DDBJ whole genome shotgun (WGS) entry which is preliminary data.</text>
</comment>
<dbReference type="Gene3D" id="3.30.565.10">
    <property type="entry name" value="Histidine kinase-like ATPase, C-terminal domain"/>
    <property type="match status" value="1"/>
</dbReference>
<feature type="domain" description="Response regulatory" evidence="16">
    <location>
        <begin position="6"/>
        <end position="120"/>
    </location>
</feature>
<evidence type="ECO:0000256" key="7">
    <source>
        <dbReference type="ARBA" id="ARBA00022741"/>
    </source>
</evidence>
<keyword evidence="10" id="KW-0902">Two-component regulatory system</keyword>
<evidence type="ECO:0000256" key="3">
    <source>
        <dbReference type="ARBA" id="ARBA00012438"/>
    </source>
</evidence>
<dbReference type="GO" id="GO:0000155">
    <property type="term" value="F:phosphorelay sensor kinase activity"/>
    <property type="evidence" value="ECO:0007669"/>
    <property type="project" value="InterPro"/>
</dbReference>
<dbReference type="CDD" id="cd00075">
    <property type="entry name" value="HATPase"/>
    <property type="match status" value="1"/>
</dbReference>
<dbReference type="InterPro" id="IPR036097">
    <property type="entry name" value="HisK_dim/P_sf"/>
</dbReference>
<dbReference type="SUPFAM" id="SSF47384">
    <property type="entry name" value="Homodimeric domain of signal transducing histidine kinase"/>
    <property type="match status" value="1"/>
</dbReference>
<dbReference type="InterPro" id="IPR005467">
    <property type="entry name" value="His_kinase_dom"/>
</dbReference>
<dbReference type="Gene3D" id="3.40.50.2300">
    <property type="match status" value="1"/>
</dbReference>
<dbReference type="SMART" id="SM00448">
    <property type="entry name" value="REC"/>
    <property type="match status" value="1"/>
</dbReference>
<dbReference type="FunFam" id="3.40.50.2300:FF:000018">
    <property type="entry name" value="DNA-binding transcriptional regulator NtrC"/>
    <property type="match status" value="1"/>
</dbReference>
<evidence type="ECO:0000256" key="10">
    <source>
        <dbReference type="ARBA" id="ARBA00023012"/>
    </source>
</evidence>
<dbReference type="InterPro" id="IPR003594">
    <property type="entry name" value="HATPase_dom"/>
</dbReference>
<comment type="subcellular location">
    <subcellularLocation>
        <location evidence="2">Cell membrane</location>
    </subcellularLocation>
</comment>
<reference evidence="17 18" key="1">
    <citation type="submission" date="2019-03" db="EMBL/GenBank/DDBJ databases">
        <title>Metabolic potential of uncultured bacteria and archaea associated with petroleum seepage in deep-sea sediments.</title>
        <authorList>
            <person name="Dong X."/>
            <person name="Hubert C."/>
        </authorList>
    </citation>
    <scope>NUCLEOTIDE SEQUENCE [LARGE SCALE GENOMIC DNA]</scope>
    <source>
        <strain evidence="17">E44_bin92</strain>
    </source>
</reference>
<evidence type="ECO:0000259" key="15">
    <source>
        <dbReference type="PROSITE" id="PS50109"/>
    </source>
</evidence>
<dbReference type="GO" id="GO:0005886">
    <property type="term" value="C:plasma membrane"/>
    <property type="evidence" value="ECO:0007669"/>
    <property type="project" value="UniProtKB-SubCell"/>
</dbReference>
<dbReference type="SUPFAM" id="SSF52172">
    <property type="entry name" value="CheY-like"/>
    <property type="match status" value="1"/>
</dbReference>
<evidence type="ECO:0000313" key="18">
    <source>
        <dbReference type="Proteomes" id="UP000320781"/>
    </source>
</evidence>
<protein>
    <recommendedName>
        <fullName evidence="3">histidine kinase</fullName>
        <ecNumber evidence="3">2.7.13.3</ecNumber>
    </recommendedName>
</protein>
<dbReference type="FunFam" id="3.30.565.10:FF:000023">
    <property type="entry name" value="PAS domain-containing sensor histidine kinase"/>
    <property type="match status" value="1"/>
</dbReference>
<dbReference type="Pfam" id="PF00072">
    <property type="entry name" value="Response_reg"/>
    <property type="match status" value="1"/>
</dbReference>
<keyword evidence="7" id="KW-0547">Nucleotide-binding</keyword>
<dbReference type="InterPro" id="IPR003661">
    <property type="entry name" value="HisK_dim/P_dom"/>
</dbReference>
<dbReference type="PRINTS" id="PR00344">
    <property type="entry name" value="BCTRLSENSOR"/>
</dbReference>
<sequence length="374" mass="41717">MSKKSTILVIDDEDTMRNACQQVLCKGGYHIETSGDGADGLRKVRKLNPDLVLVDLKMPGISGMEVLEKIGEIDSTIICIVITGYATIESAVEAMKRGAYDFLPKPFTPDELRLITKRALERRKLVLESLWLRREKEKMERSFISMVSHELRRPLIDVQEYFEVVLGGITGKLARPQKEILEKASGQISRLLVLIKDWLDMSRIEAGKMSENLELLDLSQIINKTVDLVRGKVESKNISLKVNIPPHLPLAKGEKLGMERVFTNLIHNAIDYNREEGRISIGARQEGEHVVIEVSDTGIGIAKKDIPFIFDEFFRVKNRETQRTTGSGLGLSIVKKIVEAHGGSIQVRSKPGKGSTFTVFLPELTSVNRKGAGG</sequence>
<evidence type="ECO:0000259" key="16">
    <source>
        <dbReference type="PROSITE" id="PS50110"/>
    </source>
</evidence>
<dbReference type="InterPro" id="IPR036890">
    <property type="entry name" value="HATPase_C_sf"/>
</dbReference>
<keyword evidence="12" id="KW-0472">Membrane</keyword>
<evidence type="ECO:0000256" key="14">
    <source>
        <dbReference type="PROSITE-ProRule" id="PRU00169"/>
    </source>
</evidence>
<dbReference type="EMBL" id="SOKU01000129">
    <property type="protein sequence ID" value="TES86125.1"/>
    <property type="molecule type" value="Genomic_DNA"/>
</dbReference>
<proteinExistence type="predicted"/>
<dbReference type="PROSITE" id="PS50109">
    <property type="entry name" value="HIS_KIN"/>
    <property type="match status" value="1"/>
</dbReference>
<evidence type="ECO:0000256" key="1">
    <source>
        <dbReference type="ARBA" id="ARBA00000085"/>
    </source>
</evidence>
<dbReference type="CDD" id="cd00082">
    <property type="entry name" value="HisKA"/>
    <property type="match status" value="1"/>
</dbReference>
<dbReference type="PANTHER" id="PTHR43547">
    <property type="entry name" value="TWO-COMPONENT HISTIDINE KINASE"/>
    <property type="match status" value="1"/>
</dbReference>
<evidence type="ECO:0000256" key="12">
    <source>
        <dbReference type="ARBA" id="ARBA00023136"/>
    </source>
</evidence>
<dbReference type="SMART" id="SM00388">
    <property type="entry name" value="HisKA"/>
    <property type="match status" value="1"/>
</dbReference>
<dbReference type="InterPro" id="IPR001789">
    <property type="entry name" value="Sig_transdc_resp-reg_receiver"/>
</dbReference>
<evidence type="ECO:0000256" key="6">
    <source>
        <dbReference type="ARBA" id="ARBA00022679"/>
    </source>
</evidence>
<dbReference type="Pfam" id="PF02518">
    <property type="entry name" value="HATPase_c"/>
    <property type="match status" value="1"/>
</dbReference>
<keyword evidence="13" id="KW-0804">Transcription</keyword>
<keyword evidence="11" id="KW-0805">Transcription regulation</keyword>
<accession>A0A523QKD3</accession>
<dbReference type="Gene3D" id="1.10.287.130">
    <property type="match status" value="1"/>
</dbReference>
<dbReference type="InterPro" id="IPR011006">
    <property type="entry name" value="CheY-like_superfamily"/>
</dbReference>
<keyword evidence="4" id="KW-1003">Cell membrane</keyword>
<organism evidence="17 18">
    <name type="scientific">Aerophobetes bacterium</name>
    <dbReference type="NCBI Taxonomy" id="2030807"/>
    <lineage>
        <taxon>Bacteria</taxon>
        <taxon>Candidatus Aerophobota</taxon>
    </lineage>
</organism>
<evidence type="ECO:0000256" key="4">
    <source>
        <dbReference type="ARBA" id="ARBA00022475"/>
    </source>
</evidence>
<dbReference type="EC" id="2.7.13.3" evidence="3"/>
<evidence type="ECO:0000256" key="5">
    <source>
        <dbReference type="ARBA" id="ARBA00022553"/>
    </source>
</evidence>
<dbReference type="InterPro" id="IPR004358">
    <property type="entry name" value="Sig_transdc_His_kin-like_C"/>
</dbReference>
<keyword evidence="9" id="KW-0067">ATP-binding</keyword>
<keyword evidence="6" id="KW-0808">Transferase</keyword>
<name>A0A523QKD3_UNCAE</name>